<evidence type="ECO:0000313" key="2">
    <source>
        <dbReference type="EMBL" id="CAH0395230.1"/>
    </source>
</evidence>
<feature type="chain" id="PRO_5040413044" evidence="1">
    <location>
        <begin position="22"/>
        <end position="511"/>
    </location>
</feature>
<evidence type="ECO:0000256" key="1">
    <source>
        <dbReference type="SAM" id="SignalP"/>
    </source>
</evidence>
<sequence>MGFIKMCIIAALSAFILEVDSTYYFEIRDSDIELKPTVNSKRENTNKCVGCTVQRDQISVYECENEGQGIECKTIPLPRRFCSLGHINFFAISAALHPRQRFSLDGKPANIGAVISMGFDPTDVDSPRIEPSPSSKREIRDFVEWMKGRELVWGDPEQRQDVWRAWTKYFSCIHINECILEDWDYTIHEILLKVRGVLNTCMTAYNSYLKSRLKKGLRPPAGKEQDIEWSLPSLQKLMKRILDKLIDPCIMHKYVEGPEADWINTSCILSCQFLSSSLQCPQPGFDQMIFGVITAMSTVLSFVSEVSSTYYIEMAPGNLLDDDNRRRVTIRGLRLLEPGFYSCNNKEEDNGWTLMECQDVGFRLADEIYAKTTFFTAYRPSLRIGQMLQLNGKDVIEPPTTMPIGFPLGDDLTPDSPRIMPFVEDLDPLHHEIDVFVANGCLPDDGGAVAALREYVTCNDVMLCIFADPAHTVNDLLPVVGGALDRVRRIHGEQHKWSGRFLASKIETING</sequence>
<reference evidence="2" key="1">
    <citation type="submission" date="2021-12" db="EMBL/GenBank/DDBJ databases">
        <authorList>
            <person name="King R."/>
        </authorList>
    </citation>
    <scope>NUCLEOTIDE SEQUENCE</scope>
</reference>
<evidence type="ECO:0000313" key="3">
    <source>
        <dbReference type="Proteomes" id="UP001152759"/>
    </source>
</evidence>
<dbReference type="AlphaFoldDB" id="A0A9P0F9A4"/>
<feature type="signal peptide" evidence="1">
    <location>
        <begin position="1"/>
        <end position="21"/>
    </location>
</feature>
<keyword evidence="1" id="KW-0732">Signal</keyword>
<protein>
    <submittedName>
        <fullName evidence="2">Uncharacterized protein</fullName>
    </submittedName>
</protein>
<accession>A0A9P0F9A4</accession>
<organism evidence="2 3">
    <name type="scientific">Bemisia tabaci</name>
    <name type="common">Sweetpotato whitefly</name>
    <name type="synonym">Aleurodes tabaci</name>
    <dbReference type="NCBI Taxonomy" id="7038"/>
    <lineage>
        <taxon>Eukaryota</taxon>
        <taxon>Metazoa</taxon>
        <taxon>Ecdysozoa</taxon>
        <taxon>Arthropoda</taxon>
        <taxon>Hexapoda</taxon>
        <taxon>Insecta</taxon>
        <taxon>Pterygota</taxon>
        <taxon>Neoptera</taxon>
        <taxon>Paraneoptera</taxon>
        <taxon>Hemiptera</taxon>
        <taxon>Sternorrhyncha</taxon>
        <taxon>Aleyrodoidea</taxon>
        <taxon>Aleyrodidae</taxon>
        <taxon>Aleyrodinae</taxon>
        <taxon>Bemisia</taxon>
    </lineage>
</organism>
<dbReference type="EMBL" id="OU963870">
    <property type="protein sequence ID" value="CAH0395230.1"/>
    <property type="molecule type" value="Genomic_DNA"/>
</dbReference>
<dbReference type="Proteomes" id="UP001152759">
    <property type="component" value="Chromosome 9"/>
</dbReference>
<name>A0A9P0F9A4_BEMTA</name>
<proteinExistence type="predicted"/>
<keyword evidence="3" id="KW-1185">Reference proteome</keyword>
<gene>
    <name evidence="2" type="ORF">BEMITA_LOCUS13442</name>
</gene>